<comment type="caution">
    <text evidence="2">The sequence shown here is derived from an EMBL/GenBank/DDBJ whole genome shotgun (WGS) entry which is preliminary data.</text>
</comment>
<name>A0A1V6MHE6_9ACTN</name>
<accession>A0A1V6MHE6</accession>
<dbReference type="GO" id="GO:0004029">
    <property type="term" value="F:aldehyde dehydrogenase (NAD+) activity"/>
    <property type="evidence" value="ECO:0007669"/>
    <property type="project" value="TreeGrafter"/>
</dbReference>
<evidence type="ECO:0000259" key="1">
    <source>
        <dbReference type="Pfam" id="PF01370"/>
    </source>
</evidence>
<proteinExistence type="predicted"/>
<dbReference type="AlphaFoldDB" id="A0A1V6MHE6"/>
<evidence type="ECO:0000313" key="3">
    <source>
        <dbReference type="Proteomes" id="UP000184286"/>
    </source>
</evidence>
<gene>
    <name evidence="2" type="ORF">BM536_037480</name>
</gene>
<organism evidence="2 3">
    <name type="scientific">Streptomyces phaeoluteigriseus</name>
    <dbReference type="NCBI Taxonomy" id="114686"/>
    <lineage>
        <taxon>Bacteria</taxon>
        <taxon>Bacillati</taxon>
        <taxon>Actinomycetota</taxon>
        <taxon>Actinomycetes</taxon>
        <taxon>Kitasatosporales</taxon>
        <taxon>Streptomycetaceae</taxon>
        <taxon>Streptomyces</taxon>
        <taxon>Streptomyces aurantiacus group</taxon>
    </lineage>
</organism>
<dbReference type="Pfam" id="PF01370">
    <property type="entry name" value="Epimerase"/>
    <property type="match status" value="1"/>
</dbReference>
<dbReference type="STRING" id="114686.BM536_037480"/>
<evidence type="ECO:0000313" key="2">
    <source>
        <dbReference type="EMBL" id="OQD51884.1"/>
    </source>
</evidence>
<dbReference type="PANTHER" id="PTHR48079:SF6">
    <property type="entry name" value="NAD(P)-BINDING DOMAIN-CONTAINING PROTEIN-RELATED"/>
    <property type="match status" value="1"/>
</dbReference>
<protein>
    <recommendedName>
        <fullName evidence="1">NAD-dependent epimerase/dehydratase domain-containing protein</fullName>
    </recommendedName>
</protein>
<dbReference type="SUPFAM" id="SSF51735">
    <property type="entry name" value="NAD(P)-binding Rossmann-fold domains"/>
    <property type="match status" value="1"/>
</dbReference>
<feature type="domain" description="NAD-dependent epimerase/dehydratase" evidence="1">
    <location>
        <begin position="17"/>
        <end position="223"/>
    </location>
</feature>
<dbReference type="GO" id="GO:0005737">
    <property type="term" value="C:cytoplasm"/>
    <property type="evidence" value="ECO:0007669"/>
    <property type="project" value="TreeGrafter"/>
</dbReference>
<reference evidence="2 3" key="2">
    <citation type="submission" date="2017-02" db="EMBL/GenBank/DDBJ databases">
        <title>Draft genome sequence of Streptomyces phaeoluteigriseus type strain DSM41896.</title>
        <authorList>
            <person name="Salih T.S."/>
            <person name="Algora Gallardo L."/>
            <person name="Melo Santos T."/>
            <person name="Filgueira Martinez S."/>
            <person name="Herron P.R."/>
        </authorList>
    </citation>
    <scope>NUCLEOTIDE SEQUENCE [LARGE SCALE GENOMIC DNA]</scope>
    <source>
        <strain evidence="2 3">DSM 41896</strain>
    </source>
</reference>
<reference evidence="3" key="1">
    <citation type="submission" date="2016-11" db="EMBL/GenBank/DDBJ databases">
        <authorList>
            <person name="Schniete J.K."/>
            <person name="Salih T."/>
            <person name="Algora Gallardo L."/>
            <person name="Martinez Fernandez S."/>
            <person name="Herron P.R."/>
        </authorList>
    </citation>
    <scope>NUCLEOTIDE SEQUENCE [LARGE SCALE GENOMIC DNA]</scope>
    <source>
        <strain evidence="3">DSM 41896</strain>
    </source>
</reference>
<dbReference type="Gene3D" id="3.40.50.720">
    <property type="entry name" value="NAD(P)-binding Rossmann-like Domain"/>
    <property type="match status" value="1"/>
</dbReference>
<dbReference type="PANTHER" id="PTHR48079">
    <property type="entry name" value="PROTEIN YEEZ"/>
    <property type="match status" value="1"/>
</dbReference>
<dbReference type="Proteomes" id="UP000184286">
    <property type="component" value="Unassembled WGS sequence"/>
</dbReference>
<dbReference type="InterPro" id="IPR051783">
    <property type="entry name" value="NAD(P)-dependent_oxidoreduct"/>
</dbReference>
<dbReference type="InterPro" id="IPR036291">
    <property type="entry name" value="NAD(P)-bd_dom_sf"/>
</dbReference>
<dbReference type="InterPro" id="IPR001509">
    <property type="entry name" value="Epimerase_deHydtase"/>
</dbReference>
<sequence>MIVSSREHRWDGGTPTVLVTGATGFIGHRAVHRLLAHEGRPRLRLLVHDRDVPECCAAATAVVRGSLTDPASLRGVCRGVGTVLHLASLITQDPATAHAVNTAGTEALLAEAHRSGVRRFVRLGTAAVYGPGPHRGEPAPSGRPLSVTSASRLAGDRSVLAAGGTVLRPYLVYGAGDVWFVPALVQMITRLPRWIEGGRARLSLISVDDLARVTAALVTRPAPLPASTVLHAAHPRPVVVRDLVTALCRQLGLPLPRGDVSRADLEAHLGGPADADLVRRFAQFGTDHWFDSSELWSLAGLEPGPGFAEQFAACAPWYREHLRDPLPATAPAAG</sequence>
<dbReference type="EMBL" id="MPOH02000043">
    <property type="protein sequence ID" value="OQD51884.1"/>
    <property type="molecule type" value="Genomic_DNA"/>
</dbReference>